<dbReference type="EMBL" id="JABZSJ010000054">
    <property type="protein sequence ID" value="MBF1384952.1"/>
    <property type="molecule type" value="Genomic_DNA"/>
</dbReference>
<protein>
    <submittedName>
        <fullName evidence="2">Uncharacterized protein</fullName>
    </submittedName>
</protein>
<sequence>MKKLILMSVMTLISHCVLAQTPSYVLLNGNVLLLEKAKVMQQSKSLTTVLPVKDEEIIKDKPAGEETDELQRISICAVPENGSASFSRQTCALASYIVGKDNNLYLFNALGKCYTFSYTKLESNGEGKYTLHTPQAIDVGYNDNNEKIKLYATRLVLIKDGEDWIYVPEYDSNKQFKGDVHFTFTDGVLAQEDEGMNNEVELPNVIIGLTDNEGQWQGFATSNILIKPFKEEKTELPDELEAQNFTITYTDVRGNIKEENIKVALSETEAYIQCPYMFSGEDNDALWIKGEIKGNTVVFKSQYIGIAEDEHAYVFMFPATCSFRIDDEGKKHMQAEKADEVVFSYDKNTKKLVSAPNSLMIINEGSETIAAWAAYGEPTIKMYDMTLRKPAAPIIKEISPYDETDGMSVKFVMETKDVNGKYIMPDYLYYNVYFDTDDKPMTFTEEDYSGLEEDMIDIPYLFQDKQFFYHQGDMHLFFAMVENYDRVGVQVLHKIGEEVSRSEIVWAKNPSTNINDIDSDAKIVNTTYFDLSGRRIPKCEKGIYIKTITYSNSKKSITKVIR</sequence>
<dbReference type="AlphaFoldDB" id="A0A930HNP4"/>
<evidence type="ECO:0000313" key="2">
    <source>
        <dbReference type="EMBL" id="MBF1384952.1"/>
    </source>
</evidence>
<comment type="caution">
    <text evidence="2">The sequence shown here is derived from an EMBL/GenBank/DDBJ whole genome shotgun (WGS) entry which is preliminary data.</text>
</comment>
<organism evidence="2 3">
    <name type="scientific">Prevotella aurantiaca</name>
    <dbReference type="NCBI Taxonomy" id="596085"/>
    <lineage>
        <taxon>Bacteria</taxon>
        <taxon>Pseudomonadati</taxon>
        <taxon>Bacteroidota</taxon>
        <taxon>Bacteroidia</taxon>
        <taxon>Bacteroidales</taxon>
        <taxon>Prevotellaceae</taxon>
        <taxon>Prevotella</taxon>
    </lineage>
</organism>
<gene>
    <name evidence="2" type="ORF">HXN26_08930</name>
</gene>
<dbReference type="Proteomes" id="UP000771736">
    <property type="component" value="Unassembled WGS sequence"/>
</dbReference>
<keyword evidence="1" id="KW-0732">Signal</keyword>
<evidence type="ECO:0000256" key="1">
    <source>
        <dbReference type="SAM" id="SignalP"/>
    </source>
</evidence>
<name>A0A930HNP4_9BACT</name>
<evidence type="ECO:0000313" key="3">
    <source>
        <dbReference type="Proteomes" id="UP000771736"/>
    </source>
</evidence>
<accession>A0A930HNP4</accession>
<reference evidence="2" key="1">
    <citation type="submission" date="2020-04" db="EMBL/GenBank/DDBJ databases">
        <title>Deep metagenomics examines the oral microbiome during advanced dental caries in children, revealing novel taxa and co-occurrences with host molecules.</title>
        <authorList>
            <person name="Baker J.L."/>
            <person name="Morton J.T."/>
            <person name="Dinis M."/>
            <person name="Alvarez R."/>
            <person name="Tran N.C."/>
            <person name="Knight R."/>
            <person name="Edlund A."/>
        </authorList>
    </citation>
    <scope>NUCLEOTIDE SEQUENCE</scope>
    <source>
        <strain evidence="2">JCVI_44_bin.5</strain>
    </source>
</reference>
<feature type="chain" id="PRO_5036828133" evidence="1">
    <location>
        <begin position="20"/>
        <end position="562"/>
    </location>
</feature>
<proteinExistence type="predicted"/>
<feature type="signal peptide" evidence="1">
    <location>
        <begin position="1"/>
        <end position="19"/>
    </location>
</feature>
<dbReference type="RefSeq" id="WP_273160779.1">
    <property type="nucleotide sequence ID" value="NZ_JABZSJ010000054.1"/>
</dbReference>